<dbReference type="AlphaFoldDB" id="A0A382GYQ6"/>
<protein>
    <submittedName>
        <fullName evidence="1">Uncharacterized protein</fullName>
    </submittedName>
</protein>
<evidence type="ECO:0000313" key="1">
    <source>
        <dbReference type="EMBL" id="SVB79837.1"/>
    </source>
</evidence>
<organism evidence="1">
    <name type="scientific">marine metagenome</name>
    <dbReference type="NCBI Taxonomy" id="408172"/>
    <lineage>
        <taxon>unclassified sequences</taxon>
        <taxon>metagenomes</taxon>
        <taxon>ecological metagenomes</taxon>
    </lineage>
</organism>
<sequence length="112" mass="11727">MHFFTGCRVLTQVLWASALLAPSISCGGMPAAQSIPLIDRVARTDTEVVGSPDISAAPRALWRFDGTVAVQAGLDWRDGGGIAGLGIRDGRLAGTTTTESAVVYAEWPDPSK</sequence>
<gene>
    <name evidence="1" type="ORF">METZ01_LOCUS232691</name>
</gene>
<accession>A0A382GYQ6</accession>
<feature type="non-terminal residue" evidence="1">
    <location>
        <position position="112"/>
    </location>
</feature>
<proteinExistence type="predicted"/>
<dbReference type="EMBL" id="UINC01058034">
    <property type="protein sequence ID" value="SVB79837.1"/>
    <property type="molecule type" value="Genomic_DNA"/>
</dbReference>
<reference evidence="1" key="1">
    <citation type="submission" date="2018-05" db="EMBL/GenBank/DDBJ databases">
        <authorList>
            <person name="Lanie J.A."/>
            <person name="Ng W.-L."/>
            <person name="Kazmierczak K.M."/>
            <person name="Andrzejewski T.M."/>
            <person name="Davidsen T.M."/>
            <person name="Wayne K.J."/>
            <person name="Tettelin H."/>
            <person name="Glass J.I."/>
            <person name="Rusch D."/>
            <person name="Podicherti R."/>
            <person name="Tsui H.-C.T."/>
            <person name="Winkler M.E."/>
        </authorList>
    </citation>
    <scope>NUCLEOTIDE SEQUENCE</scope>
</reference>
<name>A0A382GYQ6_9ZZZZ</name>